<evidence type="ECO:0000313" key="3">
    <source>
        <dbReference type="Proteomes" id="UP001152795"/>
    </source>
</evidence>
<evidence type="ECO:0000313" key="2">
    <source>
        <dbReference type="EMBL" id="CAB4043475.1"/>
    </source>
</evidence>
<feature type="region of interest" description="Disordered" evidence="1">
    <location>
        <begin position="143"/>
        <end position="166"/>
    </location>
</feature>
<proteinExistence type="predicted"/>
<organism evidence="2 3">
    <name type="scientific">Paramuricea clavata</name>
    <name type="common">Red gorgonian</name>
    <name type="synonym">Violescent sea-whip</name>
    <dbReference type="NCBI Taxonomy" id="317549"/>
    <lineage>
        <taxon>Eukaryota</taxon>
        <taxon>Metazoa</taxon>
        <taxon>Cnidaria</taxon>
        <taxon>Anthozoa</taxon>
        <taxon>Octocorallia</taxon>
        <taxon>Malacalcyonacea</taxon>
        <taxon>Plexauridae</taxon>
        <taxon>Paramuricea</taxon>
    </lineage>
</organism>
<sequence length="238" mass="26884">GHDDHDDDDSDTAEAKVKRECPLCGEKKSNMVSHLKKFIVKILVYVSTQIWNLFNSPVHVKYENRFEELDDPGAEFVELRDYLMTMLLVQNAQRPGAVCNLTVDEFHAGEWDDSTGVKQFVTLTKRHKTACRYGVTGKRIRKSAVSRHRQLADSGGSSGPSKDELARQMSHSTLTAEGHYAMRDTVKGRAKASNFLRHIAPTTPQKGSPKSRKTQGSWKYVERRRVSPEKSLGRGIRK</sequence>
<feature type="region of interest" description="Disordered" evidence="1">
    <location>
        <begin position="196"/>
        <end position="238"/>
    </location>
</feature>
<dbReference type="EMBL" id="CACRXK020032474">
    <property type="protein sequence ID" value="CAB4043475.1"/>
    <property type="molecule type" value="Genomic_DNA"/>
</dbReference>
<feature type="non-terminal residue" evidence="2">
    <location>
        <position position="1"/>
    </location>
</feature>
<dbReference type="AlphaFoldDB" id="A0A6S7KDI0"/>
<feature type="non-terminal residue" evidence="2">
    <location>
        <position position="238"/>
    </location>
</feature>
<dbReference type="OrthoDB" id="6011894at2759"/>
<evidence type="ECO:0000256" key="1">
    <source>
        <dbReference type="SAM" id="MobiDB-lite"/>
    </source>
</evidence>
<accession>A0A6S7KDI0</accession>
<comment type="caution">
    <text evidence="2">The sequence shown here is derived from an EMBL/GenBank/DDBJ whole genome shotgun (WGS) entry which is preliminary data.</text>
</comment>
<name>A0A6S7KDI0_PARCT</name>
<reference evidence="2" key="1">
    <citation type="submission" date="2020-04" db="EMBL/GenBank/DDBJ databases">
        <authorList>
            <person name="Alioto T."/>
            <person name="Alioto T."/>
            <person name="Gomez Garrido J."/>
        </authorList>
    </citation>
    <scope>NUCLEOTIDE SEQUENCE</scope>
    <source>
        <strain evidence="2">A484AB</strain>
    </source>
</reference>
<keyword evidence="3" id="KW-1185">Reference proteome</keyword>
<protein>
    <submittedName>
        <fullName evidence="2">Uncharacterized protein</fullName>
    </submittedName>
</protein>
<gene>
    <name evidence="2" type="ORF">PACLA_8A055754</name>
</gene>
<dbReference type="Proteomes" id="UP001152795">
    <property type="component" value="Unassembled WGS sequence"/>
</dbReference>
<feature type="compositionally biased region" description="Basic and acidic residues" evidence="1">
    <location>
        <begin position="220"/>
        <end position="232"/>
    </location>
</feature>